<dbReference type="PANTHER" id="PTHR45436">
    <property type="entry name" value="SENSOR HISTIDINE KINASE YKOH"/>
    <property type="match status" value="1"/>
</dbReference>
<keyword evidence="8 12" id="KW-1133">Transmembrane helix</keyword>
<evidence type="ECO:0000256" key="2">
    <source>
        <dbReference type="ARBA" id="ARBA00004370"/>
    </source>
</evidence>
<keyword evidence="6 12" id="KW-0812">Transmembrane</keyword>
<evidence type="ECO:0000259" key="13">
    <source>
        <dbReference type="PROSITE" id="PS50109"/>
    </source>
</evidence>
<evidence type="ECO:0000256" key="4">
    <source>
        <dbReference type="ARBA" id="ARBA00022553"/>
    </source>
</evidence>
<dbReference type="InterPro" id="IPR003661">
    <property type="entry name" value="HisK_dim/P_dom"/>
</dbReference>
<reference evidence="15" key="1">
    <citation type="submission" date="2018-06" db="EMBL/GenBank/DDBJ databases">
        <authorList>
            <person name="Zhirakovskaya E."/>
        </authorList>
    </citation>
    <scope>NUCLEOTIDE SEQUENCE</scope>
</reference>
<dbReference type="EC" id="2.7.13.3" evidence="3"/>
<dbReference type="InterPro" id="IPR003660">
    <property type="entry name" value="HAMP_dom"/>
</dbReference>
<dbReference type="SMART" id="SM00388">
    <property type="entry name" value="HisKA"/>
    <property type="match status" value="1"/>
</dbReference>
<feature type="transmembrane region" description="Helical" evidence="12">
    <location>
        <begin position="25"/>
        <end position="45"/>
    </location>
</feature>
<protein>
    <recommendedName>
        <fullName evidence="3">histidine kinase</fullName>
        <ecNumber evidence="3">2.7.13.3</ecNumber>
    </recommendedName>
</protein>
<evidence type="ECO:0000313" key="15">
    <source>
        <dbReference type="EMBL" id="VAW11010.1"/>
    </source>
</evidence>
<dbReference type="Gene3D" id="6.10.340.10">
    <property type="match status" value="1"/>
</dbReference>
<dbReference type="InterPro" id="IPR036890">
    <property type="entry name" value="HATPase_C_sf"/>
</dbReference>
<evidence type="ECO:0000259" key="14">
    <source>
        <dbReference type="PROSITE" id="PS50885"/>
    </source>
</evidence>
<dbReference type="Pfam" id="PF02518">
    <property type="entry name" value="HATPase_c"/>
    <property type="match status" value="1"/>
</dbReference>
<dbReference type="SUPFAM" id="SSF47384">
    <property type="entry name" value="Homodimeric domain of signal transducing histidine kinase"/>
    <property type="match status" value="1"/>
</dbReference>
<dbReference type="SMART" id="SM00387">
    <property type="entry name" value="HATPase_c"/>
    <property type="match status" value="1"/>
</dbReference>
<keyword evidence="4" id="KW-0597">Phosphoprotein</keyword>
<keyword evidence="5" id="KW-0808">Transferase</keyword>
<organism evidence="15">
    <name type="scientific">hydrothermal vent metagenome</name>
    <dbReference type="NCBI Taxonomy" id="652676"/>
    <lineage>
        <taxon>unclassified sequences</taxon>
        <taxon>metagenomes</taxon>
        <taxon>ecological metagenomes</taxon>
    </lineage>
</organism>
<comment type="catalytic activity">
    <reaction evidence="1">
        <text>ATP + protein L-histidine = ADP + protein N-phospho-L-histidine.</text>
        <dbReference type="EC" id="2.7.13.3"/>
    </reaction>
</comment>
<evidence type="ECO:0000256" key="9">
    <source>
        <dbReference type="ARBA" id="ARBA00023012"/>
    </source>
</evidence>
<accession>A0A3B0T255</accession>
<comment type="subcellular location">
    <subcellularLocation>
        <location evidence="2">Membrane</location>
    </subcellularLocation>
</comment>
<evidence type="ECO:0000256" key="8">
    <source>
        <dbReference type="ARBA" id="ARBA00022989"/>
    </source>
</evidence>
<dbReference type="Pfam" id="PF00672">
    <property type="entry name" value="HAMP"/>
    <property type="match status" value="1"/>
</dbReference>
<dbReference type="Gene3D" id="1.10.287.130">
    <property type="match status" value="1"/>
</dbReference>
<dbReference type="PANTHER" id="PTHR45436:SF8">
    <property type="entry name" value="HISTIDINE KINASE"/>
    <property type="match status" value="1"/>
</dbReference>
<keyword evidence="11" id="KW-0175">Coiled coil</keyword>
<evidence type="ECO:0000256" key="1">
    <source>
        <dbReference type="ARBA" id="ARBA00000085"/>
    </source>
</evidence>
<keyword evidence="10 12" id="KW-0472">Membrane</keyword>
<gene>
    <name evidence="15" type="ORF">MNBD_ALPHA09-1028</name>
</gene>
<dbReference type="SUPFAM" id="SSF158472">
    <property type="entry name" value="HAMP domain-like"/>
    <property type="match status" value="1"/>
</dbReference>
<evidence type="ECO:0000256" key="3">
    <source>
        <dbReference type="ARBA" id="ARBA00012438"/>
    </source>
</evidence>
<dbReference type="SUPFAM" id="SSF55874">
    <property type="entry name" value="ATPase domain of HSP90 chaperone/DNA topoisomerase II/histidine kinase"/>
    <property type="match status" value="1"/>
</dbReference>
<dbReference type="SMART" id="SM00304">
    <property type="entry name" value="HAMP"/>
    <property type="match status" value="1"/>
</dbReference>
<feature type="transmembrane region" description="Helical" evidence="12">
    <location>
        <begin position="171"/>
        <end position="190"/>
    </location>
</feature>
<dbReference type="InterPro" id="IPR005467">
    <property type="entry name" value="His_kinase_dom"/>
</dbReference>
<dbReference type="InterPro" id="IPR003594">
    <property type="entry name" value="HATPase_dom"/>
</dbReference>
<dbReference type="GO" id="GO:0000155">
    <property type="term" value="F:phosphorelay sensor kinase activity"/>
    <property type="evidence" value="ECO:0007669"/>
    <property type="project" value="InterPro"/>
</dbReference>
<evidence type="ECO:0000256" key="10">
    <source>
        <dbReference type="ARBA" id="ARBA00023136"/>
    </source>
</evidence>
<feature type="domain" description="HAMP" evidence="14">
    <location>
        <begin position="192"/>
        <end position="245"/>
    </location>
</feature>
<feature type="coiled-coil region" evidence="11">
    <location>
        <begin position="223"/>
        <end position="250"/>
    </location>
</feature>
<dbReference type="InterPro" id="IPR050428">
    <property type="entry name" value="TCS_sensor_his_kinase"/>
</dbReference>
<dbReference type="EMBL" id="UOEM01000026">
    <property type="protein sequence ID" value="VAW11010.1"/>
    <property type="molecule type" value="Genomic_DNA"/>
</dbReference>
<dbReference type="CDD" id="cd06225">
    <property type="entry name" value="HAMP"/>
    <property type="match status" value="1"/>
</dbReference>
<evidence type="ECO:0000256" key="5">
    <source>
        <dbReference type="ARBA" id="ARBA00022679"/>
    </source>
</evidence>
<dbReference type="InterPro" id="IPR004358">
    <property type="entry name" value="Sig_transdc_His_kin-like_C"/>
</dbReference>
<name>A0A3B0T255_9ZZZZ</name>
<dbReference type="AlphaFoldDB" id="A0A3B0T255"/>
<dbReference type="Gene3D" id="3.30.565.10">
    <property type="entry name" value="Histidine kinase-like ATPase, C-terminal domain"/>
    <property type="match status" value="1"/>
</dbReference>
<evidence type="ECO:0000256" key="11">
    <source>
        <dbReference type="SAM" id="Coils"/>
    </source>
</evidence>
<evidence type="ECO:0000256" key="6">
    <source>
        <dbReference type="ARBA" id="ARBA00022692"/>
    </source>
</evidence>
<dbReference type="InterPro" id="IPR036097">
    <property type="entry name" value="HisK_dim/P_sf"/>
</dbReference>
<feature type="domain" description="Histidine kinase" evidence="13">
    <location>
        <begin position="253"/>
        <end position="468"/>
    </location>
</feature>
<evidence type="ECO:0000256" key="12">
    <source>
        <dbReference type="SAM" id="Phobius"/>
    </source>
</evidence>
<proteinExistence type="predicted"/>
<dbReference type="Pfam" id="PF00512">
    <property type="entry name" value="HisKA"/>
    <property type="match status" value="1"/>
</dbReference>
<dbReference type="PROSITE" id="PS50109">
    <property type="entry name" value="HIS_KIN"/>
    <property type="match status" value="1"/>
</dbReference>
<sequence>MGTTPMAAAPRGLARLLRTTTFRLALIYLGLFLVSVGIVLGYVYWRTAILLDTQTDQTIEAEVQGLAEQYRAGGLDTLIRTLTARSRDEGSSVYLLVDPQGNRLAGNLAGHPQGRQSRPGWIEFDYRVQDRDGVLFHTARARLFRLAGDFRLLVGRDIEALHRFDRTMRAALVWAVGITLLLGLAGGILVSRHVLARIEAITHTSRTIMSGDLSGRVALTGSGDELDRLAENLNRMLEEIERLMGATREVTDNIAHDLRTPLTRLRARLEDALRGREGPADRQALSTNLEEIDRLIATFNALLSIARLEAGAGQEEMAVIDLAPSIRDAVELYQPLAEEEGFEVVTDIADDLEARADRQLIGQAVANLVDNAMKYGRAEEGPSRIAITAARSGAEIQITVSDTGAGISRADRERVLGRMVRLEASRSAPGSGLGLSLVAAIARHHGASLELDDANPGLRATLSLPSAAKDQPA</sequence>
<keyword evidence="7" id="KW-0418">Kinase</keyword>
<dbReference type="PRINTS" id="PR00344">
    <property type="entry name" value="BCTRLSENSOR"/>
</dbReference>
<dbReference type="GO" id="GO:0005886">
    <property type="term" value="C:plasma membrane"/>
    <property type="evidence" value="ECO:0007669"/>
    <property type="project" value="TreeGrafter"/>
</dbReference>
<dbReference type="PROSITE" id="PS50885">
    <property type="entry name" value="HAMP"/>
    <property type="match status" value="1"/>
</dbReference>
<keyword evidence="9" id="KW-0902">Two-component regulatory system</keyword>
<evidence type="ECO:0000256" key="7">
    <source>
        <dbReference type="ARBA" id="ARBA00022777"/>
    </source>
</evidence>
<dbReference type="CDD" id="cd00082">
    <property type="entry name" value="HisKA"/>
    <property type="match status" value="1"/>
</dbReference>